<dbReference type="GO" id="GO:0005634">
    <property type="term" value="C:nucleus"/>
    <property type="evidence" value="ECO:0007669"/>
    <property type="project" value="TreeGrafter"/>
</dbReference>
<dbReference type="OrthoDB" id="5925at2759"/>
<dbReference type="EMBL" id="ML993846">
    <property type="protein sequence ID" value="KAF2206020.1"/>
    <property type="molecule type" value="Genomic_DNA"/>
</dbReference>
<dbReference type="GO" id="GO:0007131">
    <property type="term" value="P:reciprocal meiotic recombination"/>
    <property type="evidence" value="ECO:0007669"/>
    <property type="project" value="TreeGrafter"/>
</dbReference>
<proteinExistence type="inferred from homology"/>
<dbReference type="Pfam" id="PF23242">
    <property type="entry name" value="AAA_lid_TRIP13_C"/>
    <property type="match status" value="1"/>
</dbReference>
<keyword evidence="6" id="KW-0378">Hydrolase</keyword>
<evidence type="ECO:0000256" key="4">
    <source>
        <dbReference type="ARBA" id="ARBA00023254"/>
    </source>
</evidence>
<keyword evidence="4" id="KW-0469">Meiosis</keyword>
<reference evidence="6" key="1">
    <citation type="journal article" date="2020" name="Stud. Mycol.">
        <title>101 Dothideomycetes genomes: a test case for predicting lifestyles and emergence of pathogens.</title>
        <authorList>
            <person name="Haridas S."/>
            <person name="Albert R."/>
            <person name="Binder M."/>
            <person name="Bloem J."/>
            <person name="Labutti K."/>
            <person name="Salamov A."/>
            <person name="Andreopoulos B."/>
            <person name="Baker S."/>
            <person name="Barry K."/>
            <person name="Bills G."/>
            <person name="Bluhm B."/>
            <person name="Cannon C."/>
            <person name="Castanera R."/>
            <person name="Culley D."/>
            <person name="Daum C."/>
            <person name="Ezra D."/>
            <person name="Gonzalez J."/>
            <person name="Henrissat B."/>
            <person name="Kuo A."/>
            <person name="Liang C."/>
            <person name="Lipzen A."/>
            <person name="Lutzoni F."/>
            <person name="Magnuson J."/>
            <person name="Mondo S."/>
            <person name="Nolan M."/>
            <person name="Ohm R."/>
            <person name="Pangilinan J."/>
            <person name="Park H.-J."/>
            <person name="Ramirez L."/>
            <person name="Alfaro M."/>
            <person name="Sun H."/>
            <person name="Tritt A."/>
            <person name="Yoshinaga Y."/>
            <person name="Zwiers L.-H."/>
            <person name="Turgeon B."/>
            <person name="Goodwin S."/>
            <person name="Spatafora J."/>
            <person name="Crous P."/>
            <person name="Grigoriev I."/>
        </authorList>
    </citation>
    <scope>NUCLEOTIDE SEQUENCE</scope>
    <source>
        <strain evidence="6">ATCC 74209</strain>
    </source>
</reference>
<organism evidence="6 7">
    <name type="scientific">Delitschia confertaspora ATCC 74209</name>
    <dbReference type="NCBI Taxonomy" id="1513339"/>
    <lineage>
        <taxon>Eukaryota</taxon>
        <taxon>Fungi</taxon>
        <taxon>Dikarya</taxon>
        <taxon>Ascomycota</taxon>
        <taxon>Pezizomycotina</taxon>
        <taxon>Dothideomycetes</taxon>
        <taxon>Pleosporomycetidae</taxon>
        <taxon>Pleosporales</taxon>
        <taxon>Delitschiaceae</taxon>
        <taxon>Delitschia</taxon>
    </lineage>
</organism>
<comment type="caution">
    <text evidence="6">The sequence shown here is derived from an EMBL/GenBank/DDBJ whole genome shotgun (WGS) entry which is preliminary data.</text>
</comment>
<dbReference type="InterPro" id="IPR003959">
    <property type="entry name" value="ATPase_AAA_core"/>
</dbReference>
<dbReference type="Pfam" id="PF00004">
    <property type="entry name" value="AAA"/>
    <property type="match status" value="1"/>
</dbReference>
<feature type="domain" description="AAA+ ATPase" evidence="5">
    <location>
        <begin position="119"/>
        <end position="271"/>
    </location>
</feature>
<name>A0A9P4JVP9_9PLEO</name>
<dbReference type="InterPro" id="IPR027417">
    <property type="entry name" value="P-loop_NTPase"/>
</dbReference>
<dbReference type="GO" id="GO:0051598">
    <property type="term" value="P:meiotic recombination checkpoint signaling"/>
    <property type="evidence" value="ECO:0007669"/>
    <property type="project" value="TreeGrafter"/>
</dbReference>
<evidence type="ECO:0000313" key="7">
    <source>
        <dbReference type="Proteomes" id="UP000799536"/>
    </source>
</evidence>
<evidence type="ECO:0000259" key="5">
    <source>
        <dbReference type="SMART" id="SM00382"/>
    </source>
</evidence>
<gene>
    <name evidence="6" type="ORF">GQ43DRAFT_360913</name>
</gene>
<dbReference type="PANTHER" id="PTHR45991">
    <property type="entry name" value="PACHYTENE CHECKPOINT PROTEIN 2"/>
    <property type="match status" value="1"/>
</dbReference>
<sequence>MSSSSSGALQTKNHIQSVKITGYSRPYSDDTFFELADQDLDIHVYSLASTLEEDHVRETLDENDIMNHFTVSTIPSMNIDGLWESLIYTERIPDTLLRIIIRAMRILREPDLNLNNIFWYNLVLLYGPPGSGKTSLAQALAQKLSIRLGKVYAATRLIEVRSHTLLSRWFGESGKLVGKLFEAIQEMATEDSVLTVLMIDEVETLAGSRIKAATANECGDAMRATNELLQGLDKLRKRPNVVFICTTNMMESLDEAFVDRCGIKQYIGTPNHECAYEIFRSVTNELINSRLMMYIPNIQWSIANLLDHPNSAPLRLWRIAQKAGGLSGRSLRRLPFLALTKYTIDEPCKLHDFLGALEKVVENEAPVATQ</sequence>
<protein>
    <submittedName>
        <fullName evidence="6">P-loop containing nucleoside triphosphate hydrolase protein</fullName>
    </submittedName>
</protein>
<evidence type="ECO:0000256" key="2">
    <source>
        <dbReference type="ARBA" id="ARBA00022741"/>
    </source>
</evidence>
<dbReference type="Proteomes" id="UP000799536">
    <property type="component" value="Unassembled WGS sequence"/>
</dbReference>
<dbReference type="AlphaFoldDB" id="A0A9P4JVP9"/>
<dbReference type="SUPFAM" id="SSF52540">
    <property type="entry name" value="P-loop containing nucleoside triphosphate hydrolases"/>
    <property type="match status" value="1"/>
</dbReference>
<dbReference type="PANTHER" id="PTHR45991:SF1">
    <property type="entry name" value="PACHYTENE CHECKPOINT PROTEIN 2 HOMOLOG"/>
    <property type="match status" value="1"/>
</dbReference>
<dbReference type="GO" id="GO:0005694">
    <property type="term" value="C:chromosome"/>
    <property type="evidence" value="ECO:0007669"/>
    <property type="project" value="TreeGrafter"/>
</dbReference>
<keyword evidence="3" id="KW-0067">ATP-binding</keyword>
<evidence type="ECO:0000256" key="1">
    <source>
        <dbReference type="ARBA" id="ARBA00007271"/>
    </source>
</evidence>
<evidence type="ECO:0000313" key="6">
    <source>
        <dbReference type="EMBL" id="KAF2206020.1"/>
    </source>
</evidence>
<dbReference type="Gene3D" id="3.40.50.300">
    <property type="entry name" value="P-loop containing nucleotide triphosphate hydrolases"/>
    <property type="match status" value="1"/>
</dbReference>
<dbReference type="InterPro" id="IPR058249">
    <property type="entry name" value="Pch2_C"/>
</dbReference>
<accession>A0A9P4JVP9</accession>
<dbReference type="InterPro" id="IPR003593">
    <property type="entry name" value="AAA+_ATPase"/>
</dbReference>
<keyword evidence="7" id="KW-1185">Reference proteome</keyword>
<dbReference type="SMART" id="SM00382">
    <property type="entry name" value="AAA"/>
    <property type="match status" value="1"/>
</dbReference>
<comment type="similarity">
    <text evidence="1">Belongs to the AAA ATPase family. PCH2 subfamily.</text>
</comment>
<dbReference type="InterPro" id="IPR044539">
    <property type="entry name" value="Pch2-like"/>
</dbReference>
<evidence type="ECO:0000256" key="3">
    <source>
        <dbReference type="ARBA" id="ARBA00022840"/>
    </source>
</evidence>
<dbReference type="GO" id="GO:0016887">
    <property type="term" value="F:ATP hydrolysis activity"/>
    <property type="evidence" value="ECO:0007669"/>
    <property type="project" value="InterPro"/>
</dbReference>
<dbReference type="GO" id="GO:0005524">
    <property type="term" value="F:ATP binding"/>
    <property type="evidence" value="ECO:0007669"/>
    <property type="project" value="UniProtKB-KW"/>
</dbReference>
<keyword evidence="2" id="KW-0547">Nucleotide-binding</keyword>